<dbReference type="AlphaFoldDB" id="A0A1X6NBJ8"/>
<dbReference type="Proteomes" id="UP000194127">
    <property type="component" value="Unassembled WGS sequence"/>
</dbReference>
<evidence type="ECO:0000313" key="3">
    <source>
        <dbReference type="Proteomes" id="UP000194127"/>
    </source>
</evidence>
<feature type="compositionally biased region" description="Polar residues" evidence="1">
    <location>
        <begin position="215"/>
        <end position="228"/>
    </location>
</feature>
<feature type="compositionally biased region" description="Low complexity" evidence="1">
    <location>
        <begin position="229"/>
        <end position="240"/>
    </location>
</feature>
<dbReference type="OrthoDB" id="10304601at2759"/>
<proteinExistence type="predicted"/>
<protein>
    <submittedName>
        <fullName evidence="2">Uncharacterized protein</fullName>
    </submittedName>
</protein>
<feature type="region of interest" description="Disordered" evidence="1">
    <location>
        <begin position="215"/>
        <end position="240"/>
    </location>
</feature>
<dbReference type="EMBL" id="KZ110592">
    <property type="protein sequence ID" value="OSX65981.1"/>
    <property type="molecule type" value="Genomic_DNA"/>
</dbReference>
<keyword evidence="3" id="KW-1185">Reference proteome</keyword>
<gene>
    <name evidence="2" type="ORF">POSPLADRAFT_1132248</name>
</gene>
<organism evidence="2 3">
    <name type="scientific">Postia placenta MAD-698-R-SB12</name>
    <dbReference type="NCBI Taxonomy" id="670580"/>
    <lineage>
        <taxon>Eukaryota</taxon>
        <taxon>Fungi</taxon>
        <taxon>Dikarya</taxon>
        <taxon>Basidiomycota</taxon>
        <taxon>Agaricomycotina</taxon>
        <taxon>Agaricomycetes</taxon>
        <taxon>Polyporales</taxon>
        <taxon>Adustoporiaceae</taxon>
        <taxon>Rhodonia</taxon>
    </lineage>
</organism>
<evidence type="ECO:0000313" key="2">
    <source>
        <dbReference type="EMBL" id="OSX65981.1"/>
    </source>
</evidence>
<sequence length="281" mass="31591">MAPSSSLPERCWGPEPLTREFLIALLHRLTAVWFRPETAILSCTTQNSCHGPGLTSAQSQASGRMQLRTLHSVGADVSWISDHEHKRTLYRRRPQVALCSYVKIVPPVQPSQLTMSLLDESYDFKPATRDKVATCSYIDLPDVDDVFVNDDACYMDWKMGNTAKTDSFTIQSVPHSDEEHIPDLSELNLESPCGDPHLTPKLRSLELKTELTFDNQESISESSGETNTQPMAQAQSAAPQNVRLGPLLDGLSNALRLEVDQRWNAWLEPINAWLEPLKMWF</sequence>
<dbReference type="GeneID" id="36329141"/>
<name>A0A1X6NBJ8_9APHY</name>
<dbReference type="RefSeq" id="XP_024342775.1">
    <property type="nucleotide sequence ID" value="XM_024484192.1"/>
</dbReference>
<accession>A0A1X6NBJ8</accession>
<evidence type="ECO:0000256" key="1">
    <source>
        <dbReference type="SAM" id="MobiDB-lite"/>
    </source>
</evidence>
<reference evidence="2 3" key="1">
    <citation type="submission" date="2017-04" db="EMBL/GenBank/DDBJ databases">
        <title>Genome Sequence of the Model Brown-Rot Fungus Postia placenta SB12.</title>
        <authorList>
            <consortium name="DOE Joint Genome Institute"/>
            <person name="Gaskell J."/>
            <person name="Kersten P."/>
            <person name="Larrondo L.F."/>
            <person name="Canessa P."/>
            <person name="Martinez D."/>
            <person name="Hibbett D."/>
            <person name="Schmoll M."/>
            <person name="Kubicek C.P."/>
            <person name="Martinez A.T."/>
            <person name="Yadav J."/>
            <person name="Master E."/>
            <person name="Magnuson J.K."/>
            <person name="James T."/>
            <person name="Yaver D."/>
            <person name="Berka R."/>
            <person name="Labutti K."/>
            <person name="Lipzen A."/>
            <person name="Aerts A."/>
            <person name="Barry K."/>
            <person name="Henrissat B."/>
            <person name="Blanchette R."/>
            <person name="Grigoriev I."/>
            <person name="Cullen D."/>
        </authorList>
    </citation>
    <scope>NUCLEOTIDE SEQUENCE [LARGE SCALE GENOMIC DNA]</scope>
    <source>
        <strain evidence="2 3">MAD-698-R-SB12</strain>
    </source>
</reference>